<dbReference type="GO" id="GO:0016651">
    <property type="term" value="F:oxidoreductase activity, acting on NAD(P)H"/>
    <property type="evidence" value="ECO:0007669"/>
    <property type="project" value="InterPro"/>
</dbReference>
<keyword evidence="3" id="KW-0560">Oxidoreductase</keyword>
<dbReference type="InterPro" id="IPR036291">
    <property type="entry name" value="NAD(P)-bd_dom_sf"/>
</dbReference>
<reference evidence="6" key="2">
    <citation type="submission" date="2020-04" db="EMBL/GenBank/DDBJ databases">
        <authorList>
            <consortium name="NCBI Genome Project"/>
        </authorList>
    </citation>
    <scope>NUCLEOTIDE SEQUENCE</scope>
    <source>
        <strain evidence="6">CBS 342.82</strain>
    </source>
</reference>
<name>A0A6J3MHD8_9PEZI</name>
<gene>
    <name evidence="6" type="ORF">K489DRAFT_414716</name>
</gene>
<feature type="domain" description="Enoyl reductase (ER)" evidence="4">
    <location>
        <begin position="14"/>
        <end position="309"/>
    </location>
</feature>
<dbReference type="Gene3D" id="3.90.180.10">
    <property type="entry name" value="Medium-chain alcohol dehydrogenases, catalytic domain"/>
    <property type="match status" value="1"/>
</dbReference>
<reference evidence="6" key="1">
    <citation type="submission" date="2020-01" db="EMBL/GenBank/DDBJ databases">
        <authorList>
            <consortium name="DOE Joint Genome Institute"/>
            <person name="Haridas S."/>
            <person name="Albert R."/>
            <person name="Binder M."/>
            <person name="Bloem J."/>
            <person name="Labutti K."/>
            <person name="Salamov A."/>
            <person name="Andreopoulos B."/>
            <person name="Baker S.E."/>
            <person name="Barry K."/>
            <person name="Bills G."/>
            <person name="Bluhm B.H."/>
            <person name="Cannon C."/>
            <person name="Castanera R."/>
            <person name="Culley D.E."/>
            <person name="Daum C."/>
            <person name="Ezra D."/>
            <person name="Gonzalez J.B."/>
            <person name="Henrissat B."/>
            <person name="Kuo A."/>
            <person name="Liang C."/>
            <person name="Lipzen A."/>
            <person name="Lutzoni F."/>
            <person name="Magnuson J."/>
            <person name="Mondo S."/>
            <person name="Nolan M."/>
            <person name="Ohm R."/>
            <person name="Pangilinan J."/>
            <person name="Park H.-J."/>
            <person name="Ramirez L."/>
            <person name="Alfaro M."/>
            <person name="Sun H."/>
            <person name="Tritt A."/>
            <person name="Yoshinaga Y."/>
            <person name="Zwiers L.-H."/>
            <person name="Turgeon B.G."/>
            <person name="Goodwin S.B."/>
            <person name="Spatafora J.W."/>
            <person name="Crous P.W."/>
            <person name="Grigoriev I.V."/>
        </authorList>
    </citation>
    <scope>NUCLEOTIDE SEQUENCE</scope>
    <source>
        <strain evidence="6">CBS 342.82</strain>
    </source>
</reference>
<dbReference type="GeneID" id="54365968"/>
<reference evidence="6" key="3">
    <citation type="submission" date="2025-08" db="UniProtKB">
        <authorList>
            <consortium name="RefSeq"/>
        </authorList>
    </citation>
    <scope>IDENTIFICATION</scope>
    <source>
        <strain evidence="6">CBS 342.82</strain>
    </source>
</reference>
<comment type="subunit">
    <text evidence="2">Monomer.</text>
</comment>
<organism evidence="6">
    <name type="scientific">Dissoconium aciculare CBS 342.82</name>
    <dbReference type="NCBI Taxonomy" id="1314786"/>
    <lineage>
        <taxon>Eukaryota</taxon>
        <taxon>Fungi</taxon>
        <taxon>Dikarya</taxon>
        <taxon>Ascomycota</taxon>
        <taxon>Pezizomycotina</taxon>
        <taxon>Dothideomycetes</taxon>
        <taxon>Dothideomycetidae</taxon>
        <taxon>Mycosphaerellales</taxon>
        <taxon>Dissoconiaceae</taxon>
        <taxon>Dissoconium</taxon>
    </lineage>
</organism>
<dbReference type="OrthoDB" id="10257049at2759"/>
<dbReference type="Pfam" id="PF08240">
    <property type="entry name" value="ADH_N"/>
    <property type="match status" value="1"/>
</dbReference>
<evidence type="ECO:0000256" key="2">
    <source>
        <dbReference type="ARBA" id="ARBA00011245"/>
    </source>
</evidence>
<dbReference type="AlphaFoldDB" id="A0A6J3MHD8"/>
<accession>A0A6J3MHD8</accession>
<dbReference type="InterPro" id="IPR011032">
    <property type="entry name" value="GroES-like_sf"/>
</dbReference>
<dbReference type="PANTHER" id="PTHR45348">
    <property type="entry name" value="HYPOTHETICAL OXIDOREDUCTASE (EUROFUNG)"/>
    <property type="match status" value="1"/>
</dbReference>
<dbReference type="SUPFAM" id="SSF50129">
    <property type="entry name" value="GroES-like"/>
    <property type="match status" value="1"/>
</dbReference>
<proteinExistence type="inferred from homology"/>
<dbReference type="SMART" id="SM00829">
    <property type="entry name" value="PKS_ER"/>
    <property type="match status" value="1"/>
</dbReference>
<evidence type="ECO:0000256" key="1">
    <source>
        <dbReference type="ARBA" id="ARBA00008072"/>
    </source>
</evidence>
<keyword evidence="5" id="KW-1185">Reference proteome</keyword>
<evidence type="ECO:0000313" key="6">
    <source>
        <dbReference type="RefSeq" id="XP_033464140.1"/>
    </source>
</evidence>
<sequence length="311" mass="32258">MSPNSAAWLLEAKATAFEIKPVPLWTPAEGEILVKNRAVAINPVDGSLQNLAWLPMHYPTILGQDVAGEVVAVGAGVTRFKIGDRVLGQALGLTTQRDSDHAFQQYTIVNSKVATEIPASMSYQFAAVIPLGCSTAACGSSSVGTNAIQLAAAAGYEVIATASPKNFDYVKSLRASEVFDYNESTVEGDLILSLSGRTLVGVLDAIGGNATIVSCNVLHKVAGKGRVATAKRFGDYTPPKGVVLTTIFATTLAESPVGKAIYESFLPGALAKGLYVASPAAEVAGHGLEAIQGAVNQVTRGVSAKKLIVTL</sequence>
<dbReference type="InterPro" id="IPR013154">
    <property type="entry name" value="ADH-like_N"/>
</dbReference>
<dbReference type="InterPro" id="IPR020843">
    <property type="entry name" value="ER"/>
</dbReference>
<evidence type="ECO:0000256" key="3">
    <source>
        <dbReference type="ARBA" id="ARBA00023002"/>
    </source>
</evidence>
<evidence type="ECO:0000313" key="5">
    <source>
        <dbReference type="Proteomes" id="UP000504637"/>
    </source>
</evidence>
<dbReference type="Proteomes" id="UP000504637">
    <property type="component" value="Unplaced"/>
</dbReference>
<dbReference type="PANTHER" id="PTHR45348:SF2">
    <property type="entry name" value="ZINC-TYPE ALCOHOL DEHYDROGENASE-LIKE PROTEIN C2E1P3.01"/>
    <property type="match status" value="1"/>
</dbReference>
<comment type="similarity">
    <text evidence="1">Belongs to the zinc-containing alcohol dehydrogenase family.</text>
</comment>
<dbReference type="InterPro" id="IPR047122">
    <property type="entry name" value="Trans-enoyl_RdTase-like"/>
</dbReference>
<dbReference type="SUPFAM" id="SSF51735">
    <property type="entry name" value="NAD(P)-binding Rossmann-fold domains"/>
    <property type="match status" value="1"/>
</dbReference>
<protein>
    <submittedName>
        <fullName evidence="6">Zinc-binding alcohol dehydrogenase domain-containing protein cipB</fullName>
    </submittedName>
</protein>
<dbReference type="Gene3D" id="3.40.50.720">
    <property type="entry name" value="NAD(P)-binding Rossmann-like Domain"/>
    <property type="match status" value="1"/>
</dbReference>
<dbReference type="CDD" id="cd08249">
    <property type="entry name" value="enoyl_reductase_like"/>
    <property type="match status" value="1"/>
</dbReference>
<evidence type="ECO:0000259" key="4">
    <source>
        <dbReference type="SMART" id="SM00829"/>
    </source>
</evidence>
<dbReference type="RefSeq" id="XP_033464140.1">
    <property type="nucleotide sequence ID" value="XM_033608169.1"/>
</dbReference>